<protein>
    <submittedName>
        <fullName evidence="2">Uncharacterized protein</fullName>
    </submittedName>
</protein>
<evidence type="ECO:0000313" key="3">
    <source>
        <dbReference type="Proteomes" id="UP000708208"/>
    </source>
</evidence>
<dbReference type="Proteomes" id="UP000708208">
    <property type="component" value="Unassembled WGS sequence"/>
</dbReference>
<sequence length="99" mass="11239">MTDRTISARQFRRVVKRSVEDQIIDIIAKREKKIGNSVLNNLVSCNTQESDLKNSEDDCFSEDFPESDNEGTLFSESDAEIDSQECANEMKEDEVLNSS</sequence>
<organism evidence="2 3">
    <name type="scientific">Allacma fusca</name>
    <dbReference type="NCBI Taxonomy" id="39272"/>
    <lineage>
        <taxon>Eukaryota</taxon>
        <taxon>Metazoa</taxon>
        <taxon>Ecdysozoa</taxon>
        <taxon>Arthropoda</taxon>
        <taxon>Hexapoda</taxon>
        <taxon>Collembola</taxon>
        <taxon>Symphypleona</taxon>
        <taxon>Sminthuridae</taxon>
        <taxon>Allacma</taxon>
    </lineage>
</organism>
<dbReference type="AlphaFoldDB" id="A0A8J2KV28"/>
<feature type="non-terminal residue" evidence="2">
    <location>
        <position position="99"/>
    </location>
</feature>
<evidence type="ECO:0000256" key="1">
    <source>
        <dbReference type="SAM" id="MobiDB-lite"/>
    </source>
</evidence>
<evidence type="ECO:0000313" key="2">
    <source>
        <dbReference type="EMBL" id="CAG7823974.1"/>
    </source>
</evidence>
<keyword evidence="3" id="KW-1185">Reference proteome</keyword>
<feature type="region of interest" description="Disordered" evidence="1">
    <location>
        <begin position="54"/>
        <end position="81"/>
    </location>
</feature>
<feature type="compositionally biased region" description="Acidic residues" evidence="1">
    <location>
        <begin position="57"/>
        <end position="69"/>
    </location>
</feature>
<accession>A0A8J2KV28</accession>
<dbReference type="EMBL" id="CAJVCH010531240">
    <property type="protein sequence ID" value="CAG7823974.1"/>
    <property type="molecule type" value="Genomic_DNA"/>
</dbReference>
<gene>
    <name evidence="2" type="ORF">AFUS01_LOCUS34159</name>
</gene>
<reference evidence="2" key="1">
    <citation type="submission" date="2021-06" db="EMBL/GenBank/DDBJ databases">
        <authorList>
            <person name="Hodson N. C."/>
            <person name="Mongue J. A."/>
            <person name="Jaron S. K."/>
        </authorList>
    </citation>
    <scope>NUCLEOTIDE SEQUENCE</scope>
</reference>
<name>A0A8J2KV28_9HEXA</name>
<proteinExistence type="predicted"/>
<comment type="caution">
    <text evidence="2">The sequence shown here is derived from an EMBL/GenBank/DDBJ whole genome shotgun (WGS) entry which is preliminary data.</text>
</comment>